<feature type="domain" description="GMPS ATP-PPase" evidence="11">
    <location>
        <begin position="202"/>
        <end position="393"/>
    </location>
</feature>
<dbReference type="Pfam" id="PF00958">
    <property type="entry name" value="GMP_synt_C"/>
    <property type="match status" value="1"/>
</dbReference>
<reference evidence="12 13" key="1">
    <citation type="submission" date="2020-08" db="EMBL/GenBank/DDBJ databases">
        <title>Bridging the membrane lipid divide: bacteria of the FCB group superphylum have the potential to synthesize archaeal ether lipids.</title>
        <authorList>
            <person name="Villanueva L."/>
            <person name="Von Meijenfeldt F.A.B."/>
            <person name="Westbye A.B."/>
            <person name="Yadav S."/>
            <person name="Hopmans E.C."/>
            <person name="Dutilh B.E."/>
            <person name="Sinninghe Damste J.S."/>
        </authorList>
    </citation>
    <scope>NUCLEOTIDE SEQUENCE [LARGE SCALE GENOMIC DNA]</scope>
    <source>
        <strain evidence="12">NIOZ-UU27</strain>
    </source>
</reference>
<evidence type="ECO:0000256" key="9">
    <source>
        <dbReference type="HAMAP-Rule" id="MF_00344"/>
    </source>
</evidence>
<evidence type="ECO:0000256" key="3">
    <source>
        <dbReference type="ARBA" id="ARBA00022598"/>
    </source>
</evidence>
<evidence type="ECO:0000256" key="6">
    <source>
        <dbReference type="ARBA" id="ARBA00022755"/>
    </source>
</evidence>
<dbReference type="GO" id="GO:0005524">
    <property type="term" value="F:ATP binding"/>
    <property type="evidence" value="ECO:0007669"/>
    <property type="project" value="UniProtKB-UniRule"/>
</dbReference>
<dbReference type="Pfam" id="PF00117">
    <property type="entry name" value="GATase"/>
    <property type="match status" value="1"/>
</dbReference>
<dbReference type="NCBIfam" id="NF000848">
    <property type="entry name" value="PRK00074.1"/>
    <property type="match status" value="1"/>
</dbReference>
<dbReference type="PANTHER" id="PTHR11922">
    <property type="entry name" value="GMP SYNTHASE-RELATED"/>
    <property type="match status" value="1"/>
</dbReference>
<dbReference type="GO" id="GO:0005829">
    <property type="term" value="C:cytosol"/>
    <property type="evidence" value="ECO:0007669"/>
    <property type="project" value="TreeGrafter"/>
</dbReference>
<dbReference type="CDD" id="cd01742">
    <property type="entry name" value="GATase1_GMP_Synthase"/>
    <property type="match status" value="1"/>
</dbReference>
<dbReference type="FunFam" id="3.30.300.10:FF:000002">
    <property type="entry name" value="GMP synthase [glutamine-hydrolyzing]"/>
    <property type="match status" value="1"/>
</dbReference>
<dbReference type="InterPro" id="IPR029062">
    <property type="entry name" value="Class_I_gatase-like"/>
</dbReference>
<dbReference type="PROSITE" id="PS51553">
    <property type="entry name" value="GMPS_ATP_PPASE"/>
    <property type="match status" value="1"/>
</dbReference>
<dbReference type="AlphaFoldDB" id="A0A8J6T746"/>
<dbReference type="GO" id="GO:0003921">
    <property type="term" value="F:GMP synthase activity"/>
    <property type="evidence" value="ECO:0007669"/>
    <property type="project" value="InterPro"/>
</dbReference>
<feature type="active site" description="Nucleophile" evidence="9">
    <location>
        <position position="86"/>
    </location>
</feature>
<evidence type="ECO:0000313" key="13">
    <source>
        <dbReference type="Proteomes" id="UP000650524"/>
    </source>
</evidence>
<dbReference type="SUPFAM" id="SSF52317">
    <property type="entry name" value="Class I glutamine amidotransferase-like"/>
    <property type="match status" value="1"/>
</dbReference>
<keyword evidence="8 9" id="KW-0315">Glutamine amidotransferase</keyword>
<dbReference type="Proteomes" id="UP000650524">
    <property type="component" value="Unassembled WGS sequence"/>
</dbReference>
<dbReference type="PRINTS" id="PR00099">
    <property type="entry name" value="CPSGATASE"/>
</dbReference>
<name>A0A8J6T746_9DELT</name>
<dbReference type="PROSITE" id="PS51273">
    <property type="entry name" value="GATASE_TYPE_1"/>
    <property type="match status" value="1"/>
</dbReference>
<dbReference type="NCBIfam" id="TIGR00888">
    <property type="entry name" value="guaA_Nterm"/>
    <property type="match status" value="1"/>
</dbReference>
<dbReference type="InterPro" id="IPR004739">
    <property type="entry name" value="GMP_synth_GATase"/>
</dbReference>
<feature type="active site" evidence="9">
    <location>
        <position position="177"/>
    </location>
</feature>
<dbReference type="EMBL" id="JACNJD010000151">
    <property type="protein sequence ID" value="MBC8176649.1"/>
    <property type="molecule type" value="Genomic_DNA"/>
</dbReference>
<dbReference type="EC" id="6.3.5.2" evidence="9"/>
<gene>
    <name evidence="9 12" type="primary">guaA</name>
    <name evidence="12" type="ORF">H8E19_04520</name>
</gene>
<dbReference type="PRINTS" id="PR00096">
    <property type="entry name" value="GATASE"/>
</dbReference>
<dbReference type="NCBIfam" id="TIGR00884">
    <property type="entry name" value="guaA_Cterm"/>
    <property type="match status" value="1"/>
</dbReference>
<protein>
    <recommendedName>
        <fullName evidence="9">GMP synthase [glutamine-hydrolyzing]</fullName>
        <ecNumber evidence="9">6.3.5.2</ecNumber>
    </recommendedName>
    <alternativeName>
        <fullName evidence="9">GMP synthetase</fullName>
    </alternativeName>
    <alternativeName>
        <fullName evidence="9">Glutamine amidotransferase</fullName>
    </alternativeName>
</protein>
<dbReference type="HAMAP" id="MF_00344">
    <property type="entry name" value="GMP_synthase"/>
    <property type="match status" value="1"/>
</dbReference>
<evidence type="ECO:0000256" key="5">
    <source>
        <dbReference type="ARBA" id="ARBA00022749"/>
    </source>
</evidence>
<comment type="catalytic activity">
    <reaction evidence="9">
        <text>XMP + L-glutamine + ATP + H2O = GMP + L-glutamate + AMP + diphosphate + 2 H(+)</text>
        <dbReference type="Rhea" id="RHEA:11680"/>
        <dbReference type="ChEBI" id="CHEBI:15377"/>
        <dbReference type="ChEBI" id="CHEBI:15378"/>
        <dbReference type="ChEBI" id="CHEBI:29985"/>
        <dbReference type="ChEBI" id="CHEBI:30616"/>
        <dbReference type="ChEBI" id="CHEBI:33019"/>
        <dbReference type="ChEBI" id="CHEBI:57464"/>
        <dbReference type="ChEBI" id="CHEBI:58115"/>
        <dbReference type="ChEBI" id="CHEBI:58359"/>
        <dbReference type="ChEBI" id="CHEBI:456215"/>
        <dbReference type="EC" id="6.3.5.2"/>
    </reaction>
</comment>
<dbReference type="InterPro" id="IPR022310">
    <property type="entry name" value="NAD/GMP_synthase"/>
</dbReference>
<comment type="caution">
    <text evidence="12">The sequence shown here is derived from an EMBL/GenBank/DDBJ whole genome shotgun (WGS) entry which is preliminary data.</text>
</comment>
<organism evidence="12 13">
    <name type="scientific">Candidatus Desulfacyla euxinica</name>
    <dbReference type="NCBI Taxonomy" id="2841693"/>
    <lineage>
        <taxon>Bacteria</taxon>
        <taxon>Deltaproteobacteria</taxon>
        <taxon>Candidatus Desulfacyla</taxon>
    </lineage>
</organism>
<evidence type="ECO:0000256" key="2">
    <source>
        <dbReference type="ARBA" id="ARBA00005153"/>
    </source>
</evidence>
<keyword evidence="4 9" id="KW-0547">Nucleotide-binding</keyword>
<keyword evidence="7 9" id="KW-0067">ATP-binding</keyword>
<dbReference type="InterPro" id="IPR014729">
    <property type="entry name" value="Rossmann-like_a/b/a_fold"/>
</dbReference>
<evidence type="ECO:0000256" key="4">
    <source>
        <dbReference type="ARBA" id="ARBA00022741"/>
    </source>
</evidence>
<dbReference type="Gene3D" id="3.40.50.620">
    <property type="entry name" value="HUPs"/>
    <property type="match status" value="1"/>
</dbReference>
<evidence type="ECO:0000259" key="11">
    <source>
        <dbReference type="PROSITE" id="PS51553"/>
    </source>
</evidence>
<keyword evidence="5 9" id="KW-0332">GMP biosynthesis</keyword>
<evidence type="ECO:0000313" key="12">
    <source>
        <dbReference type="EMBL" id="MBC8176649.1"/>
    </source>
</evidence>
<dbReference type="PANTHER" id="PTHR11922:SF2">
    <property type="entry name" value="GMP SYNTHASE [GLUTAMINE-HYDROLYZING]"/>
    <property type="match status" value="1"/>
</dbReference>
<dbReference type="InterPro" id="IPR025777">
    <property type="entry name" value="GMPS_ATP_PPase_dom"/>
</dbReference>
<dbReference type="Gene3D" id="3.40.50.880">
    <property type="match status" value="1"/>
</dbReference>
<dbReference type="PRINTS" id="PR00097">
    <property type="entry name" value="ANTSNTHASEII"/>
</dbReference>
<comment type="function">
    <text evidence="1 9">Catalyzes the synthesis of GMP from XMP.</text>
</comment>
<dbReference type="SUPFAM" id="SSF54810">
    <property type="entry name" value="GMP synthetase C-terminal dimerisation domain"/>
    <property type="match status" value="1"/>
</dbReference>
<feature type="active site" evidence="9">
    <location>
        <position position="175"/>
    </location>
</feature>
<comment type="pathway">
    <text evidence="2 9">Purine metabolism; GMP biosynthesis; GMP from XMP (L-Gln route): step 1/1.</text>
</comment>
<accession>A0A8J6T746</accession>
<evidence type="ECO:0000256" key="8">
    <source>
        <dbReference type="ARBA" id="ARBA00022962"/>
    </source>
</evidence>
<comment type="subunit">
    <text evidence="9">Homodimer.</text>
</comment>
<dbReference type="Gene3D" id="3.30.300.10">
    <property type="match status" value="1"/>
</dbReference>
<sequence>MTVNVYDQKILILDFGSQYTQLIARRVREARVYCEIHPFNMSLQKIKDFSPKGIILSGGPSSIYDDNAPFAEKGLIDLEVPILGICYGMQFLTHLLGGVVAKSGDREYGNVQIRIEDERDLFYGLGRGEQRTVWMSHGDRIDHMPEGFEALAGSKNSPVAAMADVERRRFGVQFHPEVAHTPDGLKIIGNFLFRICGCDPSWTMASFVRKTVKSLKEDIGEERVICGLSGGVDSSVTAVLLHGAIGEKLSCILVDNGLLRRNEAREVMDVFQGYYGMDLHLVDASEHFLKHLDGVTDPEKKRKIIGREFIRIFEEKAKELGRAKYLAQGTLYPDVIESVSFKGPSATIKSHHNVGGLPDVMNLELIEPLRELFKDEVREVGVELGLPRELVMRQPFPGPGLAVRILGEITGERLEILRAADAIVRDEIKMAGLYEKVWQSFAVLLPVRTVGVMGDERTYENVIAVRSVDSLDAMTADWSKIPYEVLGRISNRIINSVKGVNRVVYDISSKPPSTIEWE</sequence>
<dbReference type="InterPro" id="IPR001674">
    <property type="entry name" value="GMP_synth_C"/>
</dbReference>
<dbReference type="SUPFAM" id="SSF52402">
    <property type="entry name" value="Adenine nucleotide alpha hydrolases-like"/>
    <property type="match status" value="1"/>
</dbReference>
<evidence type="ECO:0000256" key="7">
    <source>
        <dbReference type="ARBA" id="ARBA00022840"/>
    </source>
</evidence>
<dbReference type="InterPro" id="IPR017926">
    <property type="entry name" value="GATASE"/>
</dbReference>
<feature type="binding site" evidence="10">
    <location>
        <begin position="229"/>
        <end position="235"/>
    </location>
    <ligand>
        <name>ATP</name>
        <dbReference type="ChEBI" id="CHEBI:30616"/>
    </ligand>
</feature>
<keyword evidence="6 9" id="KW-0658">Purine biosynthesis</keyword>
<evidence type="ECO:0000256" key="1">
    <source>
        <dbReference type="ARBA" id="ARBA00002332"/>
    </source>
</evidence>
<dbReference type="CDD" id="cd01997">
    <property type="entry name" value="GMP_synthase_C"/>
    <property type="match status" value="1"/>
</dbReference>
<dbReference type="InterPro" id="IPR022955">
    <property type="entry name" value="GMP_synthase"/>
</dbReference>
<evidence type="ECO:0000256" key="10">
    <source>
        <dbReference type="PROSITE-ProRule" id="PRU00886"/>
    </source>
</evidence>
<keyword evidence="3 9" id="KW-0436">Ligase</keyword>
<dbReference type="Pfam" id="PF02540">
    <property type="entry name" value="NAD_synthase"/>
    <property type="match status" value="1"/>
</dbReference>
<dbReference type="FunFam" id="3.40.50.620:FF:000001">
    <property type="entry name" value="GMP synthase [glutamine-hydrolyzing]"/>
    <property type="match status" value="1"/>
</dbReference>
<dbReference type="FunFam" id="3.40.50.880:FF:000001">
    <property type="entry name" value="GMP synthase [glutamine-hydrolyzing]"/>
    <property type="match status" value="1"/>
</dbReference>
<dbReference type="UniPathway" id="UPA00189">
    <property type="reaction ID" value="UER00296"/>
</dbReference>
<proteinExistence type="inferred from homology"/>